<sequence>EPSDATPVLGDHHLRLD</sequence>
<keyword id="KW-0903">Direct protein sequencing</keyword>
<dbReference type="PIR" id="S50742">
    <property type="entry name" value="S50742"/>
</dbReference>
<proteinExistence type="evidence at protein level"/>
<accession>Q9S8K1</accession>
<protein>
    <submittedName>
        <fullName>20 kDa kunitz-type proteinase inhibitor</fullName>
    </submittedName>
</protein>
<name>Q9S8K1_SOLTU</name>
<dbReference type="AlphaFoldDB" id="Q9S8K1"/>
<organism>
    <name type="scientific">Solanum tuberosum</name>
    <name type="common">Potato</name>
    <dbReference type="NCBI Taxonomy" id="4113"/>
    <lineage>
        <taxon>Eukaryota</taxon>
        <taxon>Viridiplantae</taxon>
        <taxon>Streptophyta</taxon>
        <taxon>Embryophyta</taxon>
        <taxon>Tracheophyta</taxon>
        <taxon>Spermatophyta</taxon>
        <taxon>Magnoliopsida</taxon>
        <taxon>eudicotyledons</taxon>
        <taxon>Gunneridae</taxon>
        <taxon>Pentapetalae</taxon>
        <taxon>asterids</taxon>
        <taxon>lamiids</taxon>
        <taxon>Solanales</taxon>
        <taxon>Solanaceae</taxon>
        <taxon>Solanoideae</taxon>
        <taxon>Solaneae</taxon>
        <taxon>Solanum</taxon>
    </lineage>
</organism>
<reference key="1">
    <citation type="journal article" date="1994" name="Plant Mol. Biol.">
        <title>Detection of immunologically related Kunitz and Bowman-Birk proteinase inhibitors expressed during potato tuber development.</title>
        <authorList>
            <person name="Mitsumori C."/>
            <person name="Yamagishi K."/>
            <person name="Fujino K."/>
            <person name="Kikuta Y."/>
        </authorList>
    </citation>
    <scope>PROTEIN SEQUENCE</scope>
</reference>